<feature type="compositionally biased region" description="Low complexity" evidence="7">
    <location>
        <begin position="738"/>
        <end position="747"/>
    </location>
</feature>
<evidence type="ECO:0000256" key="2">
    <source>
        <dbReference type="ARBA" id="ARBA00022448"/>
    </source>
</evidence>
<evidence type="ECO:0000256" key="4">
    <source>
        <dbReference type="ARBA" id="ARBA00023034"/>
    </source>
</evidence>
<comment type="subcellular location">
    <subcellularLocation>
        <location evidence="1">Golgi apparatus membrane</location>
        <topology evidence="1">Peripheral membrane protein</topology>
    </subcellularLocation>
</comment>
<evidence type="ECO:0000259" key="8">
    <source>
        <dbReference type="Pfam" id="PF04118"/>
    </source>
</evidence>
<evidence type="ECO:0000256" key="3">
    <source>
        <dbReference type="ARBA" id="ARBA00022927"/>
    </source>
</evidence>
<keyword evidence="2" id="KW-0813">Transport</keyword>
<evidence type="ECO:0000313" key="12">
    <source>
        <dbReference type="EnsemblMetazoa" id="AALB006181-PA"/>
    </source>
</evidence>
<dbReference type="GO" id="GO:0005768">
    <property type="term" value="C:endosome"/>
    <property type="evidence" value="ECO:0007669"/>
    <property type="project" value="TreeGrafter"/>
</dbReference>
<feature type="domain" description="DOP1-like C-terminal" evidence="10">
    <location>
        <begin position="2214"/>
        <end position="2551"/>
    </location>
</feature>
<feature type="domain" description="DOP1 N-terminal" evidence="8">
    <location>
        <begin position="66"/>
        <end position="351"/>
    </location>
</feature>
<proteinExistence type="inferred from homology"/>
<dbReference type="InterPro" id="IPR007249">
    <property type="entry name" value="DOP1_N"/>
</dbReference>
<dbReference type="GO" id="GO:0006895">
    <property type="term" value="P:Golgi to endosome transport"/>
    <property type="evidence" value="ECO:0007669"/>
    <property type="project" value="InterPro"/>
</dbReference>
<evidence type="ECO:0000259" key="11">
    <source>
        <dbReference type="Pfam" id="PF24601"/>
    </source>
</evidence>
<dbReference type="VEuPathDB" id="VectorBase:AALB20_036814"/>
<evidence type="ECO:0000256" key="6">
    <source>
        <dbReference type="ARBA" id="ARBA00046326"/>
    </source>
</evidence>
<dbReference type="Pfam" id="PF04118">
    <property type="entry name" value="Dopey_N"/>
    <property type="match status" value="1"/>
</dbReference>
<dbReference type="InterPro" id="IPR040314">
    <property type="entry name" value="DOP1"/>
</dbReference>
<reference evidence="12 13" key="1">
    <citation type="journal article" date="2017" name="G3 (Bethesda)">
        <title>The Physical Genome Mapping of Anopheles albimanus Corrected Scaffold Misassemblies and Identified Interarm Rearrangements in Genus Anopheles.</title>
        <authorList>
            <person name="Artemov G.N."/>
            <person name="Peery A.N."/>
            <person name="Jiang X."/>
            <person name="Tu Z."/>
            <person name="Stegniy V.N."/>
            <person name="Sharakhova M.V."/>
            <person name="Sharakhov I.V."/>
        </authorList>
    </citation>
    <scope>NUCLEOTIDE SEQUENCE [LARGE SCALE GENOMIC DNA]</scope>
    <source>
        <strain evidence="12 13">ALBI9_A</strain>
    </source>
</reference>
<dbReference type="PANTHER" id="PTHR14042:SF24">
    <property type="entry name" value="PROTEIN DOPEY-1 HOMOLOG"/>
    <property type="match status" value="1"/>
</dbReference>
<evidence type="ECO:0000256" key="5">
    <source>
        <dbReference type="ARBA" id="ARBA00023136"/>
    </source>
</evidence>
<dbReference type="InterPro" id="IPR056458">
    <property type="entry name" value="TPR_DOP1_M"/>
</dbReference>
<protein>
    <submittedName>
        <fullName evidence="12">Uncharacterized protein</fullName>
    </submittedName>
</protein>
<accession>A0A182FI37</accession>
<dbReference type="GO" id="GO:0015031">
    <property type="term" value="P:protein transport"/>
    <property type="evidence" value="ECO:0007669"/>
    <property type="project" value="UniProtKB-KW"/>
</dbReference>
<feature type="compositionally biased region" description="Basic residues" evidence="7">
    <location>
        <begin position="637"/>
        <end position="646"/>
    </location>
</feature>
<organism evidence="12 13">
    <name type="scientific">Anopheles albimanus</name>
    <name type="common">New world malaria mosquito</name>
    <dbReference type="NCBI Taxonomy" id="7167"/>
    <lineage>
        <taxon>Eukaryota</taxon>
        <taxon>Metazoa</taxon>
        <taxon>Ecdysozoa</taxon>
        <taxon>Arthropoda</taxon>
        <taxon>Hexapoda</taxon>
        <taxon>Insecta</taxon>
        <taxon>Pterygota</taxon>
        <taxon>Neoptera</taxon>
        <taxon>Endopterygota</taxon>
        <taxon>Diptera</taxon>
        <taxon>Nematocera</taxon>
        <taxon>Culicoidea</taxon>
        <taxon>Culicidae</taxon>
        <taxon>Anophelinae</taxon>
        <taxon>Anopheles</taxon>
    </lineage>
</organism>
<evidence type="ECO:0000259" key="10">
    <source>
        <dbReference type="Pfam" id="PF24598"/>
    </source>
</evidence>
<feature type="compositionally biased region" description="Low complexity" evidence="7">
    <location>
        <begin position="1308"/>
        <end position="1330"/>
    </location>
</feature>
<feature type="domain" description="DOP1-like TPR" evidence="11">
    <location>
        <begin position="1627"/>
        <end position="1994"/>
    </location>
</feature>
<keyword evidence="4" id="KW-0333">Golgi apparatus</keyword>
<feature type="region of interest" description="Disordered" evidence="7">
    <location>
        <begin position="582"/>
        <end position="669"/>
    </location>
</feature>
<feature type="compositionally biased region" description="Polar residues" evidence="7">
    <location>
        <begin position="682"/>
        <end position="699"/>
    </location>
</feature>
<feature type="region of interest" description="Disordered" evidence="7">
    <location>
        <begin position="1575"/>
        <end position="1606"/>
    </location>
</feature>
<feature type="compositionally biased region" description="Basic and acidic residues" evidence="7">
    <location>
        <begin position="704"/>
        <end position="713"/>
    </location>
</feature>
<evidence type="ECO:0000313" key="13">
    <source>
        <dbReference type="Proteomes" id="UP000069272"/>
    </source>
</evidence>
<feature type="compositionally biased region" description="Gly residues" evidence="7">
    <location>
        <begin position="1862"/>
        <end position="1873"/>
    </location>
</feature>
<reference evidence="12" key="2">
    <citation type="submission" date="2022-08" db="UniProtKB">
        <authorList>
            <consortium name="EnsemblMetazoa"/>
        </authorList>
    </citation>
    <scope>IDENTIFICATION</scope>
    <source>
        <strain evidence="12">STECLA/ALBI9_A</strain>
    </source>
</reference>
<feature type="compositionally biased region" description="Basic and acidic residues" evidence="7">
    <location>
        <begin position="587"/>
        <end position="605"/>
    </location>
</feature>
<dbReference type="GO" id="GO:0005802">
    <property type="term" value="C:trans-Golgi network"/>
    <property type="evidence" value="ECO:0007669"/>
    <property type="project" value="TreeGrafter"/>
</dbReference>
<dbReference type="Pfam" id="PF24598">
    <property type="entry name" value="DOP1_C"/>
    <property type="match status" value="1"/>
</dbReference>
<evidence type="ECO:0000256" key="1">
    <source>
        <dbReference type="ARBA" id="ARBA00004395"/>
    </source>
</evidence>
<dbReference type="Proteomes" id="UP000069272">
    <property type="component" value="Chromosome 3L"/>
</dbReference>
<dbReference type="STRING" id="7167.A0A182FI37"/>
<feature type="compositionally biased region" description="Low complexity" evidence="7">
    <location>
        <begin position="1874"/>
        <end position="1883"/>
    </location>
</feature>
<dbReference type="PANTHER" id="PTHR14042">
    <property type="entry name" value="DOPEY-RELATED"/>
    <property type="match status" value="1"/>
</dbReference>
<dbReference type="EnsemblMetazoa" id="AALB006181-RA">
    <property type="protein sequence ID" value="AALB006181-PA"/>
    <property type="gene ID" value="AALB006181"/>
</dbReference>
<dbReference type="Pfam" id="PF24601">
    <property type="entry name" value="TPR_DOP1"/>
    <property type="match status" value="1"/>
</dbReference>
<feature type="region of interest" description="Disordered" evidence="7">
    <location>
        <begin position="682"/>
        <end position="749"/>
    </location>
</feature>
<dbReference type="InterPro" id="IPR056459">
    <property type="entry name" value="TPR_DOP1"/>
</dbReference>
<name>A0A182FI37_ANOAL</name>
<dbReference type="Pfam" id="PF24597">
    <property type="entry name" value="TPR_DOP1_M"/>
    <property type="match status" value="1"/>
</dbReference>
<feature type="domain" description="DOP1-like middle TPR" evidence="9">
    <location>
        <begin position="378"/>
        <end position="567"/>
    </location>
</feature>
<evidence type="ECO:0000259" key="9">
    <source>
        <dbReference type="Pfam" id="PF24597"/>
    </source>
</evidence>
<feature type="compositionally biased region" description="Polar residues" evidence="7">
    <location>
        <begin position="647"/>
        <end position="660"/>
    </location>
</feature>
<feature type="region of interest" description="Disordered" evidence="7">
    <location>
        <begin position="1439"/>
        <end position="1478"/>
    </location>
</feature>
<keyword evidence="5" id="KW-0472">Membrane</keyword>
<dbReference type="GO" id="GO:0005829">
    <property type="term" value="C:cytosol"/>
    <property type="evidence" value="ECO:0007669"/>
    <property type="project" value="GOC"/>
</dbReference>
<feature type="region of interest" description="Disordered" evidence="7">
    <location>
        <begin position="1294"/>
        <end position="1330"/>
    </location>
</feature>
<keyword evidence="13" id="KW-1185">Reference proteome</keyword>
<dbReference type="InterPro" id="IPR056457">
    <property type="entry name" value="DOP1_C"/>
</dbReference>
<comment type="similarity">
    <text evidence="6">Belongs to the DOP1 family.</text>
</comment>
<feature type="region of interest" description="Disordered" evidence="7">
    <location>
        <begin position="1853"/>
        <end position="1889"/>
    </location>
</feature>
<evidence type="ECO:0000256" key="7">
    <source>
        <dbReference type="SAM" id="MobiDB-lite"/>
    </source>
</evidence>
<dbReference type="VEuPathDB" id="VectorBase:AALB006181"/>
<feature type="compositionally biased region" description="Low complexity" evidence="7">
    <location>
        <begin position="1593"/>
        <end position="1605"/>
    </location>
</feature>
<feature type="compositionally biased region" description="Gly residues" evidence="7">
    <location>
        <begin position="1294"/>
        <end position="1307"/>
    </location>
</feature>
<sequence>MIACCFYEKEDAMLESTLCSIRRNRHGITPLLPLSEILLAVTTAAAAMDSATGSGLMEEYDLMKQPKYRVYISNIDKALKNFEYSSEWADLISALGKLNKVISSNAQYQIIPRRIKISKRLAQCMHPALPSGVHLKALESYDVIFSNIGVERLASELFIYSAGLFPLLGYSAMNVRPALLSIYEKYFVPLGEKLRPALSGFLSGVFPGLESGQDHFERTNQLLDKVCVAVKQECFYTCLWECIVTNASVRLPAITYVVEHYDKKLPCSAQRELMGSSVELMVNGLCSCLNDGVILVQRNTLEFLLLAFPMHEEGLLSEMYATKLVKTALNTILRRDMSLNRRLYAWLLGSDTSMGKHHHEHHHGRNHDQSQPYSPHAYFEQYAKKRLIEGFKMILKESITHSPVDLSPYRILISLLDKAEIGLRILDDVLCEIIRAISLCNGNLEVQKSANLLFSTFDPAYIWNYMSRLYGEAAIRAERQQRDASEPIRIDSGPASAVEVCHLTEFLLETLSLEMYNETTRVHLPKFLLKLICLLTMYVDNMHSVEVAASLRLCVKIVSKIQPMIMSEKVLDLTLGRSASATPSAQEAKESVGLEKSSSDSKIHESSLQVTESPGAFQRSSSSQGLHKKGSGGSGKYGKKNKKSKSYTKLTELSTSSSREGSIKGSKTKINRSELELAAISGASSTPNLKNGLTGTPVNGTPVIDDRSAEQKRFSCSSTSSNSSTSSSGSYGVRNCNSSRSDSGGSSTEEASIAGSEIVIKIQSSDPAVAQLPDCPILDRCIRQYVAFYELYVCRKLLATAAASDASCSSGQVSLQENIFLTNTTNPTAVGSGQVDQDLVVINTLASELDELFDCLTISAQSSRAKLNAMLAESVKGRTSGIASQSTSSNSSGSSSRAVHSIGHQEYEIAQLIRGNDKLCRVARIPIGESLRNALKLACNVLTEMSSFPSYRNECAGTDRIEEVPGWLKALTVLTVFVSDLDTQLSAAQTLIDMIGLLRTNGRKSSKESASGKTIVLMMPLLKLSHVNCLERHTKVFQVLTTMLWGYLDAARPEARTISQLLYRLHNCLDSRFTESVIIDRLLVPQNLFDDDDDADSHYRELLERKADRGKRPTALQGLWQIPTLAKTELKIDSDGFRKFQLLWKLGRDTYHGNEFEKLLYLVLDSLTLPRNVSIQVKTSNWLREALVRGDIGRILKLLLKTLLNESTKRLSIFCPKRLRGVGLEHDDAGGGGGGMSEWEKELLADADVQLNQACFAVSSEDGQIRYHMDPAAGLGKKRSPIRSIQKKIFGVSIGGSGSSSSGGSGSSKGNSNSAGFGATNNGSGSSSSSQLIVSNYVTTETTGKKGSSASSIATATAGGAVVGTVDDGGQYGKISVIINPLESEQLAIPKGSSAMRNRSNSMGLLAAAADADSGISEPNSLATGSTSVASQLKKDFHRSTSDLDDGNDSETDQHHHLRRSQLVGGHGSRLRNGRLRGVEGRYDNEPIKRYVEDGPIVDFISKSSDRFRNRKTYLISSGNSVGSGGLGDDSLLSGSSYTLTNGIPVSLNSTTTMDEITNDDGSITMTATTTTTTAVTSDNSNKCSSGGEGGDATEAGDATAEAETPPVPRISFTRIKSWRNGNKLYPFHTHFLVYESVFNTKQILYTIETLRNILTNDARFFLCLSVTTSVSSGQIKSLLLRHRRNVFGKGFTEVRDDSEHQHLYRGCMYLEVILTVLLYYTRSYQTDCKDGKGQMPSRDDFNTNAKIQLECIELMTTIFSELLAVLKDVGKNLANYVADLLEKCKVQKIVLYCLASSVNYFSAPGGYTCYADEVLRYSDPESTRQNAEAYQIELLRLLLAVVKLEHEIAQQRADDKSEGSKSGGASGVGSAGVGAAASSSSSPTKVAPETKRTYRYIPNQLIAQQPMFLSTILSALACERLQHVHKNWTDMVTACLTCLPPSSLTNIVISVIHQLCSNLDRVTKRERILVQSIDYIVSQLEAITVLAHYCLLDSSQQLSLASMFNASSANGVGLASSGNQSGQIINNIVNVFLSYSSSLLSGGINQQVKKGHQEVAKTAILSHLPRIIITIATLWETSISDFRRVKHQLLEFLSPISMHYGTNFLTAIAVAWFERSSPGGLEAGSSSSGGESADMDFFDIMAKALPQASENQLLLVKLITGIRIMSVDSFIQTMHQVIKSPPPIYQPPFGLNLEVSALELLYFFLISGVSPAQYTDCWSSLYALLKDCLTLQITAQFVALSILNEFVQRCPTMPFSDKKDLRDLHDVTSRLVEAVSNVAGSCLEQTTWLRRNLSVKEEFSSIESTGKDGLLMPSSQHYSIQAQSILAAILATLLDVAFSSQEKDKVTTIVTGVMYNIVPYLKTHTAKNIPTFHACSKLLASLSTYQYIRKAWRKDALDLLLDPAFFQMDSRCMPYWKTILDSLMTCDNTTFRDLMNRLPMAQTGSLNIFTSKEQEYEQRALLLKRLAFVIFCSEVDQYHKYMPEIQEQLANSLRLPQVVPLIQSAVFLCFRVLLLRMSADHVTSLWPIIIAEMVQVFLSLEQELMTDTEEFSQHIRMLSGLDTAWVTNTSNGLYSYGHPHWRMVQLETAKLLELGCVLPATILPHFQMYRWAFVSSQNENFHKCGGYDEKTVAFIPHVSRISQLMDLRYTSHSPKTQTTKGSHIMLTCQSINTLQDLYGFFSTLSMRWPSHISYSDTEKDTKQCLEEVEHVLALDFLEKIPLAK</sequence>
<dbReference type="GO" id="GO:0000139">
    <property type="term" value="C:Golgi membrane"/>
    <property type="evidence" value="ECO:0007669"/>
    <property type="project" value="UniProtKB-SubCell"/>
</dbReference>
<keyword evidence="3" id="KW-0653">Protein transport</keyword>
<feature type="compositionally biased region" description="Low complexity" evidence="7">
    <location>
        <begin position="715"/>
        <end position="730"/>
    </location>
</feature>